<dbReference type="VEuPathDB" id="ToxoDB:EAH_00030460"/>
<accession>U6GD18</accession>
<feature type="compositionally biased region" description="Low complexity" evidence="2">
    <location>
        <begin position="183"/>
        <end position="205"/>
    </location>
</feature>
<feature type="region of interest" description="Disordered" evidence="2">
    <location>
        <begin position="183"/>
        <end position="209"/>
    </location>
</feature>
<reference evidence="3" key="1">
    <citation type="submission" date="2013-10" db="EMBL/GenBank/DDBJ databases">
        <title>Genomic analysis of the causative agents of coccidiosis in chickens.</title>
        <authorList>
            <person name="Reid A.J."/>
            <person name="Blake D."/>
            <person name="Billington K."/>
            <person name="Browne H."/>
            <person name="Dunn M."/>
            <person name="Hung S."/>
            <person name="Kawahara F."/>
            <person name="Miranda-Saavedra D."/>
            <person name="Mourier T."/>
            <person name="Nagra H."/>
            <person name="Otto T.D."/>
            <person name="Rawlings N."/>
            <person name="Sanchez A."/>
            <person name="Sanders M."/>
            <person name="Subramaniam C."/>
            <person name="Tay Y."/>
            <person name="Dear P."/>
            <person name="Doerig C."/>
            <person name="Gruber A."/>
            <person name="Parkinson J."/>
            <person name="Shirley M."/>
            <person name="Wan K.L."/>
            <person name="Berriman M."/>
            <person name="Tomley F."/>
            <person name="Pain A."/>
        </authorList>
    </citation>
    <scope>NUCLEOTIDE SEQUENCE</scope>
    <source>
        <strain evidence="3">Houghton</strain>
    </source>
</reference>
<evidence type="ECO:0000256" key="2">
    <source>
        <dbReference type="SAM" id="MobiDB-lite"/>
    </source>
</evidence>
<dbReference type="OrthoDB" id="348035at2759"/>
<proteinExistence type="predicted"/>
<dbReference type="EMBL" id="HG670823">
    <property type="protein sequence ID" value="CDI78151.1"/>
    <property type="molecule type" value="Genomic_DNA"/>
</dbReference>
<sequence length="408" mass="47328">MAPSFSLVQLGEVGGAYGRLPPSLREKEVEKVLLKHLRSNLKHAHTPEEVLSVVSLMELFYSGQPPSPSNTKKERSFFAAFSRESSGVEADLFLDLKEKLQKERGLISGLSLLNLFSVVRCYTKALAVENAFKEKEKEEIEEFVQSLRTQIEEMTKKLHPHELISIIGSIATYGGAALPQQQQRQQQQEQQQQQRMQQQEQQMQQRKQKEEILNEENLHLLVSKNPHCAMLPPLLRQVDVHLILDNFSFMQLFQILHLLQKCGIKHRAIIEECIYFLHTGRYSPKPEEQQQQLQQQLQRLQQQQQQEQQGQEQQQQQQQQEEQQQQQQVSLVVDTEKLSQMNTVEASEFIRALAQRIRSDGLLQQQQQHQQEQQEQQQQESAAAKQQSVAEVLPPSLLVKIAWCFKQF</sequence>
<name>U6GD18_EIMAC</name>
<evidence type="ECO:0000313" key="4">
    <source>
        <dbReference type="Proteomes" id="UP000018050"/>
    </source>
</evidence>
<reference evidence="3" key="2">
    <citation type="submission" date="2013-10" db="EMBL/GenBank/DDBJ databases">
        <authorList>
            <person name="Aslett M."/>
        </authorList>
    </citation>
    <scope>NUCLEOTIDE SEQUENCE</scope>
    <source>
        <strain evidence="3">Houghton</strain>
    </source>
</reference>
<dbReference type="AlphaFoldDB" id="U6GD18"/>
<dbReference type="GeneID" id="25271116"/>
<protein>
    <submittedName>
        <fullName evidence="3">Uncharacterized protein</fullName>
    </submittedName>
</protein>
<keyword evidence="4" id="KW-1185">Reference proteome</keyword>
<dbReference type="Proteomes" id="UP000018050">
    <property type="component" value="Unassembled WGS sequence"/>
</dbReference>
<dbReference type="RefSeq" id="XP_013251594.1">
    <property type="nucleotide sequence ID" value="XM_013396140.1"/>
</dbReference>
<feature type="coiled-coil region" evidence="1">
    <location>
        <begin position="287"/>
        <end position="328"/>
    </location>
</feature>
<dbReference type="OMA" id="KIAWCFK"/>
<gene>
    <name evidence="3" type="ORF">EAH_00030460</name>
</gene>
<evidence type="ECO:0000256" key="1">
    <source>
        <dbReference type="SAM" id="Coils"/>
    </source>
</evidence>
<evidence type="ECO:0000313" key="3">
    <source>
        <dbReference type="EMBL" id="CDI78151.1"/>
    </source>
</evidence>
<keyword evidence="1" id="KW-0175">Coiled coil</keyword>
<organism evidence="3 4">
    <name type="scientific">Eimeria acervulina</name>
    <name type="common">Coccidian parasite</name>
    <dbReference type="NCBI Taxonomy" id="5801"/>
    <lineage>
        <taxon>Eukaryota</taxon>
        <taxon>Sar</taxon>
        <taxon>Alveolata</taxon>
        <taxon>Apicomplexa</taxon>
        <taxon>Conoidasida</taxon>
        <taxon>Coccidia</taxon>
        <taxon>Eucoccidiorida</taxon>
        <taxon>Eimeriorina</taxon>
        <taxon>Eimeriidae</taxon>
        <taxon>Eimeria</taxon>
    </lineage>
</organism>